<keyword evidence="4" id="KW-1185">Reference proteome</keyword>
<dbReference type="Gene3D" id="1.25.40.10">
    <property type="entry name" value="Tetratricopeptide repeat domain"/>
    <property type="match status" value="2"/>
</dbReference>
<organism evidence="3 4">
    <name type="scientific">Xenophilus arseniciresistens</name>
    <dbReference type="NCBI Taxonomy" id="1283306"/>
    <lineage>
        <taxon>Bacteria</taxon>
        <taxon>Pseudomonadati</taxon>
        <taxon>Pseudomonadota</taxon>
        <taxon>Betaproteobacteria</taxon>
        <taxon>Burkholderiales</taxon>
        <taxon>Comamonadaceae</taxon>
        <taxon>Xenophilus</taxon>
    </lineage>
</organism>
<evidence type="ECO:0008006" key="5">
    <source>
        <dbReference type="Google" id="ProtNLM"/>
    </source>
</evidence>
<name>A0AAE3NC41_9BURK</name>
<feature type="chain" id="PRO_5042126392" description="TPR repeat protein" evidence="2">
    <location>
        <begin position="28"/>
        <end position="412"/>
    </location>
</feature>
<evidence type="ECO:0000313" key="4">
    <source>
        <dbReference type="Proteomes" id="UP001212602"/>
    </source>
</evidence>
<dbReference type="InterPro" id="IPR006597">
    <property type="entry name" value="Sel1-like"/>
</dbReference>
<dbReference type="Proteomes" id="UP001212602">
    <property type="component" value="Unassembled WGS sequence"/>
</dbReference>
<accession>A0AAE3NC41</accession>
<dbReference type="EMBL" id="JAQIPB010000006">
    <property type="protein sequence ID" value="MDA7417612.1"/>
    <property type="molecule type" value="Genomic_DNA"/>
</dbReference>
<dbReference type="PANTHER" id="PTHR11102:SF160">
    <property type="entry name" value="ERAD-ASSOCIATED E3 UBIQUITIN-PROTEIN LIGASE COMPONENT HRD3"/>
    <property type="match status" value="1"/>
</dbReference>
<dbReference type="SMART" id="SM00671">
    <property type="entry name" value="SEL1"/>
    <property type="match status" value="2"/>
</dbReference>
<dbReference type="InterPro" id="IPR011990">
    <property type="entry name" value="TPR-like_helical_dom_sf"/>
</dbReference>
<evidence type="ECO:0000256" key="1">
    <source>
        <dbReference type="SAM" id="MobiDB-lite"/>
    </source>
</evidence>
<dbReference type="Pfam" id="PF08238">
    <property type="entry name" value="Sel1"/>
    <property type="match status" value="2"/>
</dbReference>
<dbReference type="PANTHER" id="PTHR11102">
    <property type="entry name" value="SEL-1-LIKE PROTEIN"/>
    <property type="match status" value="1"/>
</dbReference>
<comment type="caution">
    <text evidence="3">The sequence shown here is derived from an EMBL/GenBank/DDBJ whole genome shotgun (WGS) entry which is preliminary data.</text>
</comment>
<gene>
    <name evidence="3" type="ORF">PGB34_14715</name>
</gene>
<evidence type="ECO:0000313" key="3">
    <source>
        <dbReference type="EMBL" id="MDA7417612.1"/>
    </source>
</evidence>
<protein>
    <recommendedName>
        <fullName evidence="5">TPR repeat protein</fullName>
    </recommendedName>
</protein>
<dbReference type="RefSeq" id="WP_271428823.1">
    <property type="nucleotide sequence ID" value="NZ_JAQIPB010000006.1"/>
</dbReference>
<sequence>MRHTISIRLLWAGSALSMLLAWAPARAAGDAPVPGPAVPELEASPPASSTIELQPAAPPRIEGRPRDARPVLRAPSAAAPEPLQLPGDGRAGAVERELQRLMRVAYAGGAYGSTAASAQAAWQLGLIHLHGAGVPANTASAQQWFARAARLGLEPWAFAGLAWCEMEGCAGPPDLAAAERALARLRPAHPARADYLAWLLDTRQSPLAASGPASIQPALPAPPARTPERQGLLRAAAAGDLQANIELGIEAFAEQRLAQSAQYFRRAAARSAVAGANLGIVQARQAAGAVGGPSTAAPAEGAPAQAALAQARKYHRGDGVPANFAEAIRFYRLAEQRGSSEARRMLALIASRPAPDGGFNVQWMQQLAHVDPGPTLPAVGGAAGLNPLQREPTPLFDQLPPAWQRRVTPLAR</sequence>
<evidence type="ECO:0000256" key="2">
    <source>
        <dbReference type="SAM" id="SignalP"/>
    </source>
</evidence>
<dbReference type="AlphaFoldDB" id="A0AAE3NC41"/>
<dbReference type="SUPFAM" id="SSF81901">
    <property type="entry name" value="HCP-like"/>
    <property type="match status" value="2"/>
</dbReference>
<feature type="signal peptide" evidence="2">
    <location>
        <begin position="1"/>
        <end position="27"/>
    </location>
</feature>
<keyword evidence="2" id="KW-0732">Signal</keyword>
<feature type="region of interest" description="Disordered" evidence="1">
    <location>
        <begin position="31"/>
        <end position="67"/>
    </location>
</feature>
<proteinExistence type="predicted"/>
<reference evidence="3" key="1">
    <citation type="submission" date="2023-01" db="EMBL/GenBank/DDBJ databases">
        <title>Xenophilus mangrovi sp. nov., isolated from soil of Mangrove nature reserve.</title>
        <authorList>
            <person name="Xu S."/>
            <person name="Liu Z."/>
            <person name="Xu Y."/>
        </authorList>
    </citation>
    <scope>NUCLEOTIDE SEQUENCE</scope>
    <source>
        <strain evidence="3">YW8</strain>
    </source>
</reference>
<dbReference type="InterPro" id="IPR050767">
    <property type="entry name" value="Sel1_AlgK"/>
</dbReference>